<sequence>MQTSRGGRDRHHRDHPPRSEEKSHHGRENPPSRHLWVGNLSHSLSESTLANHFLRFGDLERVAFQPGRSYAFINFKDVEGAFAAIRHLQGYVVAGNPLRIEFTKAVSFVNLCLLFLVTLSSSHREFLAVHMKVLYFSLESFYEIHSLTRKRLLLISMHLSKFNVDLDLPFAILSAFTQYR</sequence>
<gene>
    <name evidence="5" type="ORF">MTR67_053744</name>
</gene>
<dbReference type="InterPro" id="IPR035979">
    <property type="entry name" value="RBD_domain_sf"/>
</dbReference>
<evidence type="ECO:0000313" key="6">
    <source>
        <dbReference type="Proteomes" id="UP001234989"/>
    </source>
</evidence>
<dbReference type="Pfam" id="PF00076">
    <property type="entry name" value="RRM_1"/>
    <property type="match status" value="1"/>
</dbReference>
<dbReference type="SMART" id="SM00360">
    <property type="entry name" value="RRM"/>
    <property type="match status" value="1"/>
</dbReference>
<dbReference type="AlphaFoldDB" id="A0AAF0VAG8"/>
<dbReference type="Proteomes" id="UP001234989">
    <property type="component" value="Chromosome 12"/>
</dbReference>
<dbReference type="PROSITE" id="PS50102">
    <property type="entry name" value="RRM"/>
    <property type="match status" value="1"/>
</dbReference>
<evidence type="ECO:0000256" key="2">
    <source>
        <dbReference type="PROSITE-ProRule" id="PRU00176"/>
    </source>
</evidence>
<evidence type="ECO:0000256" key="3">
    <source>
        <dbReference type="SAM" id="MobiDB-lite"/>
    </source>
</evidence>
<feature type="region of interest" description="Disordered" evidence="3">
    <location>
        <begin position="1"/>
        <end position="32"/>
    </location>
</feature>
<keyword evidence="6" id="KW-1185">Reference proteome</keyword>
<dbReference type="EMBL" id="CP133623">
    <property type="protein sequence ID" value="WMV60359.1"/>
    <property type="molecule type" value="Genomic_DNA"/>
</dbReference>
<proteinExistence type="predicted"/>
<evidence type="ECO:0000313" key="5">
    <source>
        <dbReference type="EMBL" id="WMV60359.1"/>
    </source>
</evidence>
<feature type="compositionally biased region" description="Basic and acidic residues" evidence="3">
    <location>
        <begin position="16"/>
        <end position="31"/>
    </location>
</feature>
<dbReference type="GO" id="GO:0003723">
    <property type="term" value="F:RNA binding"/>
    <property type="evidence" value="ECO:0007669"/>
    <property type="project" value="UniProtKB-UniRule"/>
</dbReference>
<reference evidence="5" key="1">
    <citation type="submission" date="2023-08" db="EMBL/GenBank/DDBJ databases">
        <title>A de novo genome assembly of Solanum verrucosum Schlechtendal, a Mexican diploid species geographically isolated from the other diploid A-genome species in potato relatives.</title>
        <authorList>
            <person name="Hosaka K."/>
        </authorList>
    </citation>
    <scope>NUCLEOTIDE SEQUENCE</scope>
    <source>
        <tissue evidence="5">Young leaves</tissue>
    </source>
</reference>
<accession>A0AAF0VAG8</accession>
<dbReference type="PANTHER" id="PTHR23189">
    <property type="entry name" value="RNA RECOGNITION MOTIF-CONTAINING"/>
    <property type="match status" value="1"/>
</dbReference>
<dbReference type="Gene3D" id="3.30.70.330">
    <property type="match status" value="1"/>
</dbReference>
<protein>
    <recommendedName>
        <fullName evidence="4">RRM domain-containing protein</fullName>
    </recommendedName>
</protein>
<keyword evidence="1 2" id="KW-0694">RNA-binding</keyword>
<organism evidence="5 6">
    <name type="scientific">Solanum verrucosum</name>
    <dbReference type="NCBI Taxonomy" id="315347"/>
    <lineage>
        <taxon>Eukaryota</taxon>
        <taxon>Viridiplantae</taxon>
        <taxon>Streptophyta</taxon>
        <taxon>Embryophyta</taxon>
        <taxon>Tracheophyta</taxon>
        <taxon>Spermatophyta</taxon>
        <taxon>Magnoliopsida</taxon>
        <taxon>eudicotyledons</taxon>
        <taxon>Gunneridae</taxon>
        <taxon>Pentapetalae</taxon>
        <taxon>asterids</taxon>
        <taxon>lamiids</taxon>
        <taxon>Solanales</taxon>
        <taxon>Solanaceae</taxon>
        <taxon>Solanoideae</taxon>
        <taxon>Solaneae</taxon>
        <taxon>Solanum</taxon>
    </lineage>
</organism>
<name>A0AAF0VAG8_SOLVR</name>
<evidence type="ECO:0000259" key="4">
    <source>
        <dbReference type="PROSITE" id="PS50102"/>
    </source>
</evidence>
<dbReference type="InterPro" id="IPR000504">
    <property type="entry name" value="RRM_dom"/>
</dbReference>
<dbReference type="SUPFAM" id="SSF54928">
    <property type="entry name" value="RNA-binding domain, RBD"/>
    <property type="match status" value="1"/>
</dbReference>
<feature type="domain" description="RRM" evidence="4">
    <location>
        <begin position="33"/>
        <end position="105"/>
    </location>
</feature>
<dbReference type="CDD" id="cd00590">
    <property type="entry name" value="RRM_SF"/>
    <property type="match status" value="1"/>
</dbReference>
<evidence type="ECO:0000256" key="1">
    <source>
        <dbReference type="ARBA" id="ARBA00022884"/>
    </source>
</evidence>
<dbReference type="InterPro" id="IPR012677">
    <property type="entry name" value="Nucleotide-bd_a/b_plait_sf"/>
</dbReference>